<protein>
    <submittedName>
        <fullName evidence="2">MerR family transcriptional regulator</fullName>
    </submittedName>
</protein>
<dbReference type="PROSITE" id="PS50937">
    <property type="entry name" value="HTH_MERR_2"/>
    <property type="match status" value="1"/>
</dbReference>
<dbReference type="GO" id="GO:0006355">
    <property type="term" value="P:regulation of DNA-templated transcription"/>
    <property type="evidence" value="ECO:0007669"/>
    <property type="project" value="InterPro"/>
</dbReference>
<dbReference type="GO" id="GO:0003677">
    <property type="term" value="F:DNA binding"/>
    <property type="evidence" value="ECO:0007669"/>
    <property type="project" value="InterPro"/>
</dbReference>
<dbReference type="SUPFAM" id="SSF46955">
    <property type="entry name" value="Putative DNA-binding domain"/>
    <property type="match status" value="1"/>
</dbReference>
<dbReference type="Gene3D" id="3.40.50.280">
    <property type="entry name" value="Cobalamin-binding domain"/>
    <property type="match status" value="1"/>
</dbReference>
<dbReference type="GO" id="GO:0046872">
    <property type="term" value="F:metal ion binding"/>
    <property type="evidence" value="ECO:0007669"/>
    <property type="project" value="InterPro"/>
</dbReference>
<dbReference type="SMART" id="SM00422">
    <property type="entry name" value="HTH_MERR"/>
    <property type="match status" value="1"/>
</dbReference>
<dbReference type="Gene3D" id="1.10.1240.10">
    <property type="entry name" value="Methionine synthase domain"/>
    <property type="match status" value="1"/>
</dbReference>
<dbReference type="GO" id="GO:0031419">
    <property type="term" value="F:cobalamin binding"/>
    <property type="evidence" value="ECO:0007669"/>
    <property type="project" value="InterPro"/>
</dbReference>
<dbReference type="Gene3D" id="1.10.1660.10">
    <property type="match status" value="1"/>
</dbReference>
<dbReference type="InterPro" id="IPR000551">
    <property type="entry name" value="MerR-type_HTH_dom"/>
</dbReference>
<name>A0A4S8HYG2_9BACT</name>
<dbReference type="OrthoDB" id="9800334at2"/>
<dbReference type="Proteomes" id="UP000306918">
    <property type="component" value="Unassembled WGS sequence"/>
</dbReference>
<organism evidence="2 3">
    <name type="scientific">Niastella caeni</name>
    <dbReference type="NCBI Taxonomy" id="2569763"/>
    <lineage>
        <taxon>Bacteria</taxon>
        <taxon>Pseudomonadati</taxon>
        <taxon>Bacteroidota</taxon>
        <taxon>Chitinophagia</taxon>
        <taxon>Chitinophagales</taxon>
        <taxon>Chitinophagaceae</taxon>
        <taxon>Niastella</taxon>
    </lineage>
</organism>
<dbReference type="AlphaFoldDB" id="A0A4S8HYG2"/>
<keyword evidence="3" id="KW-1185">Reference proteome</keyword>
<evidence type="ECO:0000313" key="3">
    <source>
        <dbReference type="Proteomes" id="UP000306918"/>
    </source>
</evidence>
<evidence type="ECO:0000259" key="1">
    <source>
        <dbReference type="PROSITE" id="PS50937"/>
    </source>
</evidence>
<dbReference type="SUPFAM" id="SSF52242">
    <property type="entry name" value="Cobalamin (vitamin B12)-binding domain"/>
    <property type="match status" value="1"/>
</dbReference>
<reference evidence="2 3" key="1">
    <citation type="submission" date="2019-04" db="EMBL/GenBank/DDBJ databases">
        <title>Niastella caeni sp. nov., isolated from activated sludge.</title>
        <authorList>
            <person name="Sheng M."/>
        </authorList>
    </citation>
    <scope>NUCLEOTIDE SEQUENCE [LARGE SCALE GENOMIC DNA]</scope>
    <source>
        <strain evidence="2 3">HX-2-15</strain>
    </source>
</reference>
<feature type="domain" description="HTH merR-type" evidence="1">
    <location>
        <begin position="11"/>
        <end position="77"/>
    </location>
</feature>
<gene>
    <name evidence="2" type="ORF">FAM09_16480</name>
</gene>
<evidence type="ECO:0000313" key="2">
    <source>
        <dbReference type="EMBL" id="THU38272.1"/>
    </source>
</evidence>
<comment type="caution">
    <text evidence="2">The sequence shown here is derived from an EMBL/GenBank/DDBJ whole genome shotgun (WGS) entry which is preliminary data.</text>
</comment>
<dbReference type="InterPro" id="IPR009061">
    <property type="entry name" value="DNA-bd_dom_put_sf"/>
</dbReference>
<dbReference type="InterPro" id="IPR036594">
    <property type="entry name" value="Meth_synthase_dom"/>
</dbReference>
<dbReference type="InterPro" id="IPR036724">
    <property type="entry name" value="Cobalamin-bd_sf"/>
</dbReference>
<dbReference type="EMBL" id="STFF01000004">
    <property type="protein sequence ID" value="THU38272.1"/>
    <property type="molecule type" value="Genomic_DNA"/>
</dbReference>
<dbReference type="Pfam" id="PF13411">
    <property type="entry name" value="MerR_1"/>
    <property type="match status" value="1"/>
</dbReference>
<sequence length="306" mass="35052">MNSIKFKQVNSFSVSKLQQFSGIKAHTIRIWEQRYNALQPDRSEGNTRYYNGEQLRRLLNIVSLLNTDKRISELCSMSDEQLNQLVKKHMTPAKGPAPEYEFYVSQIIAAALEYDEISFDKVFSNAMLRYGLRHAYIHIIYPSLQRLSLMWSTCVLAPAQEHFITGLFRQKFLTATDALPVPHSAAAAKDAWVLYLPEDDFHEMGLLLANYLLRQAGKKVIYLGANVPFDSLIDAVNIINPAHLLFFLVNKNEADQNEELLKNTCRQFHFLKVYAACDKAQVNGFRKPKNLTLLHAVEDLDNVLKN</sequence>
<accession>A0A4S8HYG2</accession>
<proteinExistence type="predicted"/>